<evidence type="ECO:0000256" key="1">
    <source>
        <dbReference type="SAM" id="MobiDB-lite"/>
    </source>
</evidence>
<accession>A0A016AT23</accession>
<proteinExistence type="predicted"/>
<dbReference type="EMBL" id="JGDJ01000011">
    <property type="protein sequence ID" value="EXZ31461.1"/>
    <property type="molecule type" value="Genomic_DNA"/>
</dbReference>
<evidence type="ECO:0000313" key="2">
    <source>
        <dbReference type="EMBL" id="EXZ31461.1"/>
    </source>
</evidence>
<feature type="compositionally biased region" description="Low complexity" evidence="1">
    <location>
        <begin position="24"/>
        <end position="36"/>
    </location>
</feature>
<reference evidence="2 3" key="1">
    <citation type="submission" date="2014-02" db="EMBL/GenBank/DDBJ databases">
        <authorList>
            <person name="Sears C."/>
            <person name="Carroll K."/>
            <person name="Sack B.R."/>
            <person name="Qadri F."/>
            <person name="Myers L.L."/>
            <person name="Chung G.-T."/>
            <person name="Escheverria P."/>
            <person name="Fraser C.M."/>
            <person name="Sadzewicz L."/>
            <person name="Shefchek K.A."/>
            <person name="Tallon L."/>
            <person name="Das S.P."/>
            <person name="Daugherty S."/>
            <person name="Mongodin E.F."/>
        </authorList>
    </citation>
    <scope>NUCLEOTIDE SEQUENCE [LARGE SCALE GENOMIC DNA]</scope>
    <source>
        <strain evidence="2 3">S36L11</strain>
    </source>
</reference>
<comment type="caution">
    <text evidence="2">The sequence shown here is derived from an EMBL/GenBank/DDBJ whole genome shotgun (WGS) entry which is preliminary data.</text>
</comment>
<organism evidence="2 3">
    <name type="scientific">Bacteroides fragilis str. S36L11</name>
    <dbReference type="NCBI Taxonomy" id="1339327"/>
    <lineage>
        <taxon>Bacteria</taxon>
        <taxon>Pseudomonadati</taxon>
        <taxon>Bacteroidota</taxon>
        <taxon>Bacteroidia</taxon>
        <taxon>Bacteroidales</taxon>
        <taxon>Bacteroidaceae</taxon>
        <taxon>Bacteroides</taxon>
    </lineage>
</organism>
<protein>
    <submittedName>
        <fullName evidence="2">Uncharacterized protein</fullName>
    </submittedName>
</protein>
<dbReference type="AlphaFoldDB" id="A0A016AT23"/>
<feature type="non-terminal residue" evidence="2">
    <location>
        <position position="51"/>
    </location>
</feature>
<feature type="compositionally biased region" description="Basic and acidic residues" evidence="1">
    <location>
        <begin position="37"/>
        <end position="51"/>
    </location>
</feature>
<evidence type="ECO:0000313" key="3">
    <source>
        <dbReference type="Proteomes" id="UP000022082"/>
    </source>
</evidence>
<sequence length="51" mass="5239">MPSESPKALPGLDDFFSPQGGGSSPLSSPQQSGSLPKPEEVIKDATVKKAL</sequence>
<dbReference type="Proteomes" id="UP000022082">
    <property type="component" value="Unassembled WGS sequence"/>
</dbReference>
<name>A0A016AT23_BACFG</name>
<gene>
    <name evidence="2" type="ORF">M136_4774</name>
</gene>
<feature type="region of interest" description="Disordered" evidence="1">
    <location>
        <begin position="1"/>
        <end position="51"/>
    </location>
</feature>